<dbReference type="CDD" id="cd06579">
    <property type="entry name" value="TM_PBP1_transp_AraH_like"/>
    <property type="match status" value="1"/>
</dbReference>
<gene>
    <name evidence="9" type="ORF">HMPREF3293_01009</name>
</gene>
<dbReference type="OrthoDB" id="9815820at2"/>
<evidence type="ECO:0000256" key="7">
    <source>
        <dbReference type="ARBA" id="ARBA00023136"/>
    </source>
</evidence>
<evidence type="ECO:0000256" key="3">
    <source>
        <dbReference type="ARBA" id="ARBA00022475"/>
    </source>
</evidence>
<evidence type="ECO:0000256" key="6">
    <source>
        <dbReference type="ARBA" id="ARBA00022989"/>
    </source>
</evidence>
<dbReference type="InterPro" id="IPR001851">
    <property type="entry name" value="ABC_transp_permease"/>
</dbReference>
<dbReference type="Pfam" id="PF02653">
    <property type="entry name" value="BPD_transp_2"/>
    <property type="match status" value="1"/>
</dbReference>
<dbReference type="RefSeq" id="WP_066520513.1">
    <property type="nucleotide sequence ID" value="NZ_CABMOF010000003.1"/>
</dbReference>
<keyword evidence="10" id="KW-1185">Reference proteome</keyword>
<comment type="caution">
    <text evidence="9">The sequence shown here is derived from an EMBL/GenBank/DDBJ whole genome shotgun (WGS) entry which is preliminary data.</text>
</comment>
<evidence type="ECO:0000313" key="10">
    <source>
        <dbReference type="Proteomes" id="UP000070366"/>
    </source>
</evidence>
<dbReference type="STRING" id="626937.HMPREF3293_01009"/>
<evidence type="ECO:0000313" key="9">
    <source>
        <dbReference type="EMBL" id="KXK66272.1"/>
    </source>
</evidence>
<feature type="transmembrane region" description="Helical" evidence="8">
    <location>
        <begin position="126"/>
        <end position="144"/>
    </location>
</feature>
<dbReference type="GO" id="GO:0022857">
    <property type="term" value="F:transmembrane transporter activity"/>
    <property type="evidence" value="ECO:0007669"/>
    <property type="project" value="InterPro"/>
</dbReference>
<dbReference type="PANTHER" id="PTHR32196">
    <property type="entry name" value="ABC TRANSPORTER PERMEASE PROTEIN YPHD-RELATED-RELATED"/>
    <property type="match status" value="1"/>
</dbReference>
<evidence type="ECO:0000256" key="5">
    <source>
        <dbReference type="ARBA" id="ARBA00022692"/>
    </source>
</evidence>
<feature type="transmembrane region" description="Helical" evidence="8">
    <location>
        <begin position="15"/>
        <end position="35"/>
    </location>
</feature>
<sequence>MQKLNSQKSNVFSKFGYEIALLIFLAAWFVIMGIANQSFLTANNIVTVITRISEVAIVAVGMTIVIIAGGFDLSVGTVMAIVPAVMGLCYGMGMNFALAIILAVVIAAVIGLLNGVLIAKARFQPIIGTLATMTALRSIIYVITDGRPVSSFPEGYEGLAHGSLAGIPIPIILMVVVAVAFAWVMTSTKFGRFVYATGGNPKAANISGINTDRITIMVYVLSALLSALAGIIFSSRLISASPDAGTNTAFDVVTAALLGGTSIAGGKGNIPGTIIGVLILNFIINGFNLLGINAYWQMIFMGCVLLVAVGYDSRRRSGGSKTKKHKAAANV</sequence>
<accession>A0A136Q6K7</accession>
<keyword evidence="5 8" id="KW-0812">Transmembrane</keyword>
<proteinExistence type="predicted"/>
<dbReference type="KEGG" id="cmiu:B1H56_01970"/>
<feature type="transmembrane region" description="Helical" evidence="8">
    <location>
        <begin position="216"/>
        <end position="238"/>
    </location>
</feature>
<dbReference type="PATRIC" id="fig|626937.4.peg.997"/>
<dbReference type="GO" id="GO:0005886">
    <property type="term" value="C:plasma membrane"/>
    <property type="evidence" value="ECO:0007669"/>
    <property type="project" value="UniProtKB-SubCell"/>
</dbReference>
<feature type="transmembrane region" description="Helical" evidence="8">
    <location>
        <begin position="270"/>
        <end position="288"/>
    </location>
</feature>
<protein>
    <submittedName>
        <fullName evidence="9">Putative ribose ABC transporter permease protein</fullName>
    </submittedName>
</protein>
<comment type="subcellular location">
    <subcellularLocation>
        <location evidence="1">Cell membrane</location>
        <topology evidence="1">Multi-pass membrane protein</topology>
    </subcellularLocation>
</comment>
<reference evidence="9 10" key="1">
    <citation type="submission" date="2016-02" db="EMBL/GenBank/DDBJ databases">
        <authorList>
            <person name="Wen L."/>
            <person name="He K."/>
            <person name="Yang H."/>
        </authorList>
    </citation>
    <scope>NUCLEOTIDE SEQUENCE [LARGE SCALE GENOMIC DNA]</scope>
    <source>
        <strain evidence="9 10">DSM 22607</strain>
    </source>
</reference>
<keyword evidence="7 8" id="KW-0472">Membrane</keyword>
<name>A0A136Q6K7_9FIRM</name>
<evidence type="ECO:0000256" key="4">
    <source>
        <dbReference type="ARBA" id="ARBA00022519"/>
    </source>
</evidence>
<keyword evidence="2" id="KW-0813">Transport</keyword>
<evidence type="ECO:0000256" key="1">
    <source>
        <dbReference type="ARBA" id="ARBA00004651"/>
    </source>
</evidence>
<feature type="transmembrane region" description="Helical" evidence="8">
    <location>
        <begin position="96"/>
        <end position="119"/>
    </location>
</feature>
<dbReference type="AlphaFoldDB" id="A0A136Q6K7"/>
<dbReference type="EMBL" id="LSZW01000047">
    <property type="protein sequence ID" value="KXK66272.1"/>
    <property type="molecule type" value="Genomic_DNA"/>
</dbReference>
<evidence type="ECO:0000256" key="8">
    <source>
        <dbReference type="SAM" id="Phobius"/>
    </source>
</evidence>
<feature type="transmembrane region" description="Helical" evidence="8">
    <location>
        <begin position="55"/>
        <end position="84"/>
    </location>
</feature>
<dbReference type="Proteomes" id="UP000070366">
    <property type="component" value="Unassembled WGS sequence"/>
</dbReference>
<feature type="transmembrane region" description="Helical" evidence="8">
    <location>
        <begin position="164"/>
        <end position="184"/>
    </location>
</feature>
<dbReference type="PANTHER" id="PTHR32196:SF21">
    <property type="entry name" value="ABC TRANSPORTER PERMEASE PROTEIN YPHD-RELATED"/>
    <property type="match status" value="1"/>
</dbReference>
<evidence type="ECO:0000256" key="2">
    <source>
        <dbReference type="ARBA" id="ARBA00022448"/>
    </source>
</evidence>
<organism evidence="9 10">
    <name type="scientific">Christensenella minuta</name>
    <dbReference type="NCBI Taxonomy" id="626937"/>
    <lineage>
        <taxon>Bacteria</taxon>
        <taxon>Bacillati</taxon>
        <taxon>Bacillota</taxon>
        <taxon>Clostridia</taxon>
        <taxon>Christensenellales</taxon>
        <taxon>Christensenellaceae</taxon>
        <taxon>Christensenella</taxon>
    </lineage>
</organism>
<keyword evidence="3" id="KW-1003">Cell membrane</keyword>
<keyword evidence="6 8" id="KW-1133">Transmembrane helix</keyword>
<keyword evidence="4" id="KW-0997">Cell inner membrane</keyword>